<dbReference type="EMBL" id="CP061800">
    <property type="protein sequence ID" value="QTA90693.1"/>
    <property type="molecule type" value="Genomic_DNA"/>
</dbReference>
<keyword evidence="2" id="KW-1185">Reference proteome</keyword>
<dbReference type="Proteomes" id="UP000663722">
    <property type="component" value="Chromosome"/>
</dbReference>
<name>A0A975BSN8_9BACT</name>
<organism evidence="1 2">
    <name type="scientific">Desulfonema magnum</name>
    <dbReference type="NCBI Taxonomy" id="45655"/>
    <lineage>
        <taxon>Bacteria</taxon>
        <taxon>Pseudomonadati</taxon>
        <taxon>Thermodesulfobacteriota</taxon>
        <taxon>Desulfobacteria</taxon>
        <taxon>Desulfobacterales</taxon>
        <taxon>Desulfococcaceae</taxon>
        <taxon>Desulfonema</taxon>
    </lineage>
</organism>
<protein>
    <submittedName>
        <fullName evidence="1">Uncharacterized protein</fullName>
    </submittedName>
</protein>
<evidence type="ECO:0000313" key="2">
    <source>
        <dbReference type="Proteomes" id="UP000663722"/>
    </source>
</evidence>
<accession>A0A975BSN8</accession>
<reference evidence="1" key="1">
    <citation type="journal article" date="2021" name="Microb. Physiol.">
        <title>Proteogenomic Insights into the Physiology of Marine, Sulfate-Reducing, Filamentous Desulfonema limicola and Desulfonema magnum.</title>
        <authorList>
            <person name="Schnaars V."/>
            <person name="Wohlbrand L."/>
            <person name="Scheve S."/>
            <person name="Hinrichs C."/>
            <person name="Reinhardt R."/>
            <person name="Rabus R."/>
        </authorList>
    </citation>
    <scope>NUCLEOTIDE SEQUENCE</scope>
    <source>
        <strain evidence="1">4be13</strain>
    </source>
</reference>
<sequence>MIYQTGFVTPYASGEVLNSINNVRVAAQFFKLCLNRLQICSA</sequence>
<dbReference type="AlphaFoldDB" id="A0A975BSN8"/>
<proteinExistence type="predicted"/>
<evidence type="ECO:0000313" key="1">
    <source>
        <dbReference type="EMBL" id="QTA90693.1"/>
    </source>
</evidence>
<gene>
    <name evidence="1" type="ORF">dnm_067540</name>
</gene>
<dbReference type="KEGG" id="dmm:dnm_067540"/>